<dbReference type="PROSITE" id="PS51892">
    <property type="entry name" value="SUBTILASE"/>
    <property type="match status" value="1"/>
</dbReference>
<dbReference type="InterPro" id="IPR034193">
    <property type="entry name" value="PCSK9_ProteinaseK-like"/>
</dbReference>
<keyword evidence="8" id="KW-0732">Signal</keyword>
<evidence type="ECO:0000259" key="10">
    <source>
        <dbReference type="Pfam" id="PF04151"/>
    </source>
</evidence>
<feature type="active site" description="Charge relay system" evidence="5">
    <location>
        <position position="345"/>
    </location>
</feature>
<dbReference type="Proteomes" id="UP001523550">
    <property type="component" value="Unassembled WGS sequence"/>
</dbReference>
<feature type="chain" id="PRO_5045326651" evidence="8">
    <location>
        <begin position="22"/>
        <end position="641"/>
    </location>
</feature>
<proteinExistence type="inferred from homology"/>
<keyword evidence="12" id="KW-1185">Reference proteome</keyword>
<dbReference type="RefSeq" id="WP_253449433.1">
    <property type="nucleotide sequence ID" value="NZ_JALJYF010000002.1"/>
</dbReference>
<dbReference type="PANTHER" id="PTHR43806">
    <property type="entry name" value="PEPTIDASE S8"/>
    <property type="match status" value="1"/>
</dbReference>
<dbReference type="Gene3D" id="2.60.120.380">
    <property type="match status" value="1"/>
</dbReference>
<dbReference type="PRINTS" id="PR00723">
    <property type="entry name" value="SUBTILISIN"/>
</dbReference>
<feature type="domain" description="Peptidase S8/S53" evidence="9">
    <location>
        <begin position="151"/>
        <end position="381"/>
    </location>
</feature>
<dbReference type="GO" id="GO:0008233">
    <property type="term" value="F:peptidase activity"/>
    <property type="evidence" value="ECO:0007669"/>
    <property type="project" value="UniProtKB-KW"/>
</dbReference>
<comment type="caution">
    <text evidence="11">The sequence shown here is derived from an EMBL/GenBank/DDBJ whole genome shotgun (WGS) entry which is preliminary data.</text>
</comment>
<feature type="signal peptide" evidence="8">
    <location>
        <begin position="1"/>
        <end position="21"/>
    </location>
</feature>
<keyword evidence="3 5" id="KW-0378">Hydrolase</keyword>
<dbReference type="InterPro" id="IPR007280">
    <property type="entry name" value="Peptidase_C_arc/bac"/>
</dbReference>
<evidence type="ECO:0000259" key="9">
    <source>
        <dbReference type="Pfam" id="PF00082"/>
    </source>
</evidence>
<evidence type="ECO:0000256" key="4">
    <source>
        <dbReference type="ARBA" id="ARBA00022825"/>
    </source>
</evidence>
<dbReference type="GO" id="GO:0006508">
    <property type="term" value="P:proteolysis"/>
    <property type="evidence" value="ECO:0007669"/>
    <property type="project" value="UniProtKB-KW"/>
</dbReference>
<evidence type="ECO:0000313" key="12">
    <source>
        <dbReference type="Proteomes" id="UP001523550"/>
    </source>
</evidence>
<name>A0ABT1G9P6_9GAMM</name>
<organism evidence="11 12">
    <name type="scientific">Natronospira proteinivora</name>
    <dbReference type="NCBI Taxonomy" id="1807133"/>
    <lineage>
        <taxon>Bacteria</taxon>
        <taxon>Pseudomonadati</taxon>
        <taxon>Pseudomonadota</taxon>
        <taxon>Gammaproteobacteria</taxon>
        <taxon>Natronospirales</taxon>
        <taxon>Natronospiraceae</taxon>
        <taxon>Natronospira</taxon>
    </lineage>
</organism>
<evidence type="ECO:0000313" key="11">
    <source>
        <dbReference type="EMBL" id="MCP1728038.1"/>
    </source>
</evidence>
<feature type="active site" description="Charge relay system" evidence="5">
    <location>
        <position position="193"/>
    </location>
</feature>
<dbReference type="InterPro" id="IPR050131">
    <property type="entry name" value="Peptidase_S8_subtilisin-like"/>
</dbReference>
<dbReference type="EC" id="3.4.21.-" evidence="11"/>
<feature type="domain" description="Peptidase C-terminal archaeal/bacterial" evidence="10">
    <location>
        <begin position="442"/>
        <end position="508"/>
    </location>
</feature>
<evidence type="ECO:0000256" key="8">
    <source>
        <dbReference type="SAM" id="SignalP"/>
    </source>
</evidence>
<dbReference type="InterPro" id="IPR023827">
    <property type="entry name" value="Peptidase_S8_Asp-AS"/>
</dbReference>
<dbReference type="Pfam" id="PF00082">
    <property type="entry name" value="Peptidase_S8"/>
    <property type="match status" value="1"/>
</dbReference>
<gene>
    <name evidence="11" type="ORF">J2T60_002038</name>
</gene>
<dbReference type="InterPro" id="IPR000209">
    <property type="entry name" value="Peptidase_S8/S53_dom"/>
</dbReference>
<dbReference type="InterPro" id="IPR023828">
    <property type="entry name" value="Peptidase_S8_Ser-AS"/>
</dbReference>
<sequence>MNKLLLSTSVALAMTAGSATAMSGIGDDAKIQGMDHPDRVPGSYIIILEESEVGVQNISTTARNLAESTGMNVEREFSTALRGFTVTTGDGLMAESGSLERLAADPRVAYIEADRKMWLHEQVQDGATWGLDRIDQRNLPLDDQYAYDATGDGVDVFIIDTGINASHQDFGGRVAGGINTVDNNSNFDDCNGHGTHVASTTAGSEYGVAKDATLYGVRVFGCSGGTTNAAILDGIDWSVQQMNGPAVANLSLGGGASQALDNAVNNAANAGMTMVVAAGNENQNACNVSPARADQAFTVGSTTSNDSRSNFSNFGSCVDIFAPGSDITAAWINTNTGTNTISGTSMAAPHVAGVSAIYQGENPGASPAQVEDALTSEATQGAISSVGSGSPNLLLYSRVTDGNGGDDDDDDGGDGGDGSEGQLSNGEAVTDLSGGQGEELHFFMEVPANASELSFDMSGGSGDADLYVRFGAEPTTSDWDCRPYDWGNDESCSFDDPEEGSWYVMVRGYEAFSGVSLVGNHDGSTSDPDPGPEPGACPSGYEEYEGALSGGRGTSTHEPDGNYYQSAAGDQNGILISPDDAIFDLYLQRWNGSSWQDVDSSLPNSGTEAAEISYSGSSGFYVWRLEIWSGSGDYTFCMDTP</sequence>
<feature type="compositionally biased region" description="Acidic residues" evidence="7">
    <location>
        <begin position="404"/>
        <end position="414"/>
    </location>
</feature>
<keyword evidence="2 5" id="KW-0645">Protease</keyword>
<protein>
    <submittedName>
        <fullName evidence="11">Serine protease</fullName>
        <ecNumber evidence="11">3.4.21.-</ecNumber>
    </submittedName>
</protein>
<feature type="region of interest" description="Disordered" evidence="7">
    <location>
        <begin position="518"/>
        <end position="566"/>
    </location>
</feature>
<dbReference type="Pfam" id="PF04151">
    <property type="entry name" value="PPC"/>
    <property type="match status" value="1"/>
</dbReference>
<feature type="region of interest" description="Disordered" evidence="7">
    <location>
        <begin position="394"/>
        <end position="433"/>
    </location>
</feature>
<dbReference type="PANTHER" id="PTHR43806:SF11">
    <property type="entry name" value="CEREVISIN-RELATED"/>
    <property type="match status" value="1"/>
</dbReference>
<evidence type="ECO:0000256" key="6">
    <source>
        <dbReference type="RuleBase" id="RU003355"/>
    </source>
</evidence>
<dbReference type="InterPro" id="IPR036852">
    <property type="entry name" value="Peptidase_S8/S53_dom_sf"/>
</dbReference>
<evidence type="ECO:0000256" key="2">
    <source>
        <dbReference type="ARBA" id="ARBA00022670"/>
    </source>
</evidence>
<dbReference type="SUPFAM" id="SSF52743">
    <property type="entry name" value="Subtilisin-like"/>
    <property type="match status" value="1"/>
</dbReference>
<evidence type="ECO:0000256" key="3">
    <source>
        <dbReference type="ARBA" id="ARBA00022801"/>
    </source>
</evidence>
<keyword evidence="4 5" id="KW-0720">Serine protease</keyword>
<evidence type="ECO:0000256" key="5">
    <source>
        <dbReference type="PROSITE-ProRule" id="PRU01240"/>
    </source>
</evidence>
<dbReference type="PROSITE" id="PS00136">
    <property type="entry name" value="SUBTILASE_ASP"/>
    <property type="match status" value="1"/>
</dbReference>
<dbReference type="CDD" id="cd04077">
    <property type="entry name" value="Peptidases_S8_PCSK9_ProteinaseK_like"/>
    <property type="match status" value="1"/>
</dbReference>
<evidence type="ECO:0000256" key="7">
    <source>
        <dbReference type="SAM" id="MobiDB-lite"/>
    </source>
</evidence>
<dbReference type="Gene3D" id="3.40.50.200">
    <property type="entry name" value="Peptidase S8/S53 domain"/>
    <property type="match status" value="1"/>
</dbReference>
<dbReference type="SUPFAM" id="SSF54897">
    <property type="entry name" value="Protease propeptides/inhibitors"/>
    <property type="match status" value="1"/>
</dbReference>
<dbReference type="PROSITE" id="PS00138">
    <property type="entry name" value="SUBTILASE_SER"/>
    <property type="match status" value="1"/>
</dbReference>
<dbReference type="InterPro" id="IPR015500">
    <property type="entry name" value="Peptidase_S8_subtilisin-rel"/>
</dbReference>
<dbReference type="InterPro" id="IPR037045">
    <property type="entry name" value="S8pro/Inhibitor_I9_sf"/>
</dbReference>
<comment type="similarity">
    <text evidence="1 5 6">Belongs to the peptidase S8 family.</text>
</comment>
<evidence type="ECO:0000256" key="1">
    <source>
        <dbReference type="ARBA" id="ARBA00011073"/>
    </source>
</evidence>
<dbReference type="Gene3D" id="3.30.70.80">
    <property type="entry name" value="Peptidase S8 propeptide/proteinase inhibitor I9"/>
    <property type="match status" value="1"/>
</dbReference>
<accession>A0ABT1G9P6</accession>
<reference evidence="11 12" key="1">
    <citation type="submission" date="2022-03" db="EMBL/GenBank/DDBJ databases">
        <title>Genomic Encyclopedia of Type Strains, Phase III (KMG-III): the genomes of soil and plant-associated and newly described type strains.</title>
        <authorList>
            <person name="Whitman W."/>
        </authorList>
    </citation>
    <scope>NUCLEOTIDE SEQUENCE [LARGE SCALE GENOMIC DNA]</scope>
    <source>
        <strain evidence="11 12">BSker1</strain>
    </source>
</reference>
<dbReference type="EMBL" id="JALJYF010000002">
    <property type="protein sequence ID" value="MCP1728038.1"/>
    <property type="molecule type" value="Genomic_DNA"/>
</dbReference>
<feature type="active site" description="Charge relay system" evidence="5">
    <location>
        <position position="160"/>
    </location>
</feature>